<dbReference type="PANTHER" id="PTHR42756:SF1">
    <property type="entry name" value="TRANSCRIPTIONAL REPRESSOR OF EMRAB OPERON"/>
    <property type="match status" value="1"/>
</dbReference>
<dbReference type="SUPFAM" id="SSF46785">
    <property type="entry name" value="Winged helix' DNA-binding domain"/>
    <property type="match status" value="1"/>
</dbReference>
<dbReference type="InterPro" id="IPR036390">
    <property type="entry name" value="WH_DNA-bd_sf"/>
</dbReference>
<keyword evidence="6" id="KW-1185">Reference proteome</keyword>
<dbReference type="InterPro" id="IPR036388">
    <property type="entry name" value="WH-like_DNA-bd_sf"/>
</dbReference>
<dbReference type="SMART" id="SM00347">
    <property type="entry name" value="HTH_MARR"/>
    <property type="match status" value="1"/>
</dbReference>
<keyword evidence="1" id="KW-0805">Transcription regulation</keyword>
<reference evidence="6" key="1">
    <citation type="submission" date="2015-08" db="EMBL/GenBank/DDBJ databases">
        <authorList>
            <person name="Varghese N."/>
        </authorList>
    </citation>
    <scope>NUCLEOTIDE SEQUENCE [LARGE SCALE GENOMIC DNA]</scope>
    <source>
        <strain evidence="6">JCM 18476</strain>
    </source>
</reference>
<evidence type="ECO:0000313" key="5">
    <source>
        <dbReference type="EMBL" id="CUB04527.1"/>
    </source>
</evidence>
<accession>A0A0K6IMI6</accession>
<dbReference type="EMBL" id="CYHG01000007">
    <property type="protein sequence ID" value="CUB04527.1"/>
    <property type="molecule type" value="Genomic_DNA"/>
</dbReference>
<evidence type="ECO:0000259" key="4">
    <source>
        <dbReference type="PROSITE" id="PS50995"/>
    </source>
</evidence>
<dbReference type="GO" id="GO:0003677">
    <property type="term" value="F:DNA binding"/>
    <property type="evidence" value="ECO:0007669"/>
    <property type="project" value="UniProtKB-KW"/>
</dbReference>
<dbReference type="GO" id="GO:0003700">
    <property type="term" value="F:DNA-binding transcription factor activity"/>
    <property type="evidence" value="ECO:0007669"/>
    <property type="project" value="InterPro"/>
</dbReference>
<gene>
    <name evidence="5" type="ORF">Ga0061065_107101</name>
</gene>
<dbReference type="STRING" id="1137284.GCA_001418205_02396"/>
<organism evidence="5 6">
    <name type="scientific">Marinomonas fungiae</name>
    <dbReference type="NCBI Taxonomy" id="1137284"/>
    <lineage>
        <taxon>Bacteria</taxon>
        <taxon>Pseudomonadati</taxon>
        <taxon>Pseudomonadota</taxon>
        <taxon>Gammaproteobacteria</taxon>
        <taxon>Oceanospirillales</taxon>
        <taxon>Oceanospirillaceae</taxon>
        <taxon>Marinomonas</taxon>
    </lineage>
</organism>
<dbReference type="Pfam" id="PF01047">
    <property type="entry name" value="MarR"/>
    <property type="match status" value="1"/>
</dbReference>
<dbReference type="RefSeq" id="WP_055463472.1">
    <property type="nucleotide sequence ID" value="NZ_CYHG01000007.1"/>
</dbReference>
<evidence type="ECO:0000256" key="1">
    <source>
        <dbReference type="ARBA" id="ARBA00023015"/>
    </source>
</evidence>
<dbReference type="PRINTS" id="PR00598">
    <property type="entry name" value="HTHMARR"/>
</dbReference>
<dbReference type="PANTHER" id="PTHR42756">
    <property type="entry name" value="TRANSCRIPTIONAL REGULATOR, MARR"/>
    <property type="match status" value="1"/>
</dbReference>
<name>A0A0K6IMI6_9GAMM</name>
<proteinExistence type="predicted"/>
<sequence>MSSHTALNKVLIEFYDKMASWEASVVRESDYSLAQVHTLEALGNYGPMNMKSLATQLGITTGTLTVQVDKLVKLGLVQRFYREDDRRSITVALTEEGQTIHQHHNALHLSLTEELTKELSEDERQVLVSLLGKLNQEF</sequence>
<dbReference type="PROSITE" id="PS50995">
    <property type="entry name" value="HTH_MARR_2"/>
    <property type="match status" value="1"/>
</dbReference>
<dbReference type="OrthoDB" id="5327581at2"/>
<keyword evidence="3" id="KW-0804">Transcription</keyword>
<evidence type="ECO:0000256" key="3">
    <source>
        <dbReference type="ARBA" id="ARBA00023163"/>
    </source>
</evidence>
<dbReference type="Gene3D" id="1.10.10.10">
    <property type="entry name" value="Winged helix-like DNA-binding domain superfamily/Winged helix DNA-binding domain"/>
    <property type="match status" value="1"/>
</dbReference>
<feature type="domain" description="HTH marR-type" evidence="4">
    <location>
        <begin position="4"/>
        <end position="136"/>
    </location>
</feature>
<keyword evidence="2 5" id="KW-0238">DNA-binding</keyword>
<evidence type="ECO:0000313" key="6">
    <source>
        <dbReference type="Proteomes" id="UP000182769"/>
    </source>
</evidence>
<dbReference type="Proteomes" id="UP000182769">
    <property type="component" value="Unassembled WGS sequence"/>
</dbReference>
<dbReference type="InterPro" id="IPR000835">
    <property type="entry name" value="HTH_MarR-typ"/>
</dbReference>
<protein>
    <submittedName>
        <fullName evidence="5">DNA-binding transcriptional regulator, MarR family</fullName>
    </submittedName>
</protein>
<evidence type="ECO:0000256" key="2">
    <source>
        <dbReference type="ARBA" id="ARBA00023125"/>
    </source>
</evidence>
<dbReference type="AlphaFoldDB" id="A0A0K6IMI6"/>